<dbReference type="eggNOG" id="KOG1764">
    <property type="taxonomic scope" value="Eukaryota"/>
</dbReference>
<evidence type="ECO:0000259" key="5">
    <source>
        <dbReference type="PROSITE" id="PS51371"/>
    </source>
</evidence>
<dbReference type="EMBL" id="JH992971">
    <property type="protein sequence ID" value="EKX52854.1"/>
    <property type="molecule type" value="Genomic_DNA"/>
</dbReference>
<dbReference type="PaxDb" id="55529-EKX52854"/>
<dbReference type="PROSITE" id="PS51371">
    <property type="entry name" value="CBS"/>
    <property type="match status" value="2"/>
</dbReference>
<comment type="similarity">
    <text evidence="1">Belongs to the 5'-AMP-activated protein kinase gamma subunit family.</text>
</comment>
<evidence type="ECO:0000256" key="4">
    <source>
        <dbReference type="PROSITE-ProRule" id="PRU00703"/>
    </source>
</evidence>
<dbReference type="OrthoDB" id="449052at2759"/>
<sequence>MATANEHQSERDTIESLHRDNIFNFFRSHTAYDVLPESGKVVLLDASMSAFGAFHVMAANEQTAVPVWDGRSDRYMGMLTVSDLLEMLLFCTSSENNFKDSLRSIDLAYWLSNSERPSGCPESSVEVKPDDDLLCVLRTLLRNDCRVLPVLEREGNTPLLNQCIIGQITYLLLFRFLYYHQEQDLGTLKGTLREAGIGTMEASKVIKVHPNEPVKDVLKLMSENGISGVPVVDANGKFMDMFSDADILGLTELDLNVPVEHALQRAENGESKPKHCLITDPLSKVISCFSIARTTRLACLDEKGSLQGVVTLVDLFKFLAGMS</sequence>
<organism evidence="6">
    <name type="scientific">Guillardia theta (strain CCMP2712)</name>
    <name type="common">Cryptophyte</name>
    <dbReference type="NCBI Taxonomy" id="905079"/>
    <lineage>
        <taxon>Eukaryota</taxon>
        <taxon>Cryptophyceae</taxon>
        <taxon>Pyrenomonadales</taxon>
        <taxon>Geminigeraceae</taxon>
        <taxon>Guillardia</taxon>
    </lineage>
</organism>
<feature type="domain" description="CBS" evidence="5">
    <location>
        <begin position="34"/>
        <end position="101"/>
    </location>
</feature>
<dbReference type="RefSeq" id="XP_005839834.1">
    <property type="nucleotide sequence ID" value="XM_005839777.1"/>
</dbReference>
<dbReference type="AlphaFoldDB" id="L1JX08"/>
<feature type="domain" description="CBS" evidence="5">
    <location>
        <begin position="200"/>
        <end position="259"/>
    </location>
</feature>
<dbReference type="KEGG" id="gtt:GUITHDRAFT_92110"/>
<evidence type="ECO:0000256" key="1">
    <source>
        <dbReference type="ARBA" id="ARBA00006750"/>
    </source>
</evidence>
<keyword evidence="2" id="KW-0677">Repeat</keyword>
<evidence type="ECO:0000313" key="7">
    <source>
        <dbReference type="EnsemblProtists" id="EKX52854"/>
    </source>
</evidence>
<proteinExistence type="inferred from homology"/>
<accession>L1JX08</accession>
<name>L1JX08_GUITC</name>
<reference evidence="6 8" key="1">
    <citation type="journal article" date="2012" name="Nature">
        <title>Algal genomes reveal evolutionary mosaicism and the fate of nucleomorphs.</title>
        <authorList>
            <consortium name="DOE Joint Genome Institute"/>
            <person name="Curtis B.A."/>
            <person name="Tanifuji G."/>
            <person name="Burki F."/>
            <person name="Gruber A."/>
            <person name="Irimia M."/>
            <person name="Maruyama S."/>
            <person name="Arias M.C."/>
            <person name="Ball S.G."/>
            <person name="Gile G.H."/>
            <person name="Hirakawa Y."/>
            <person name="Hopkins J.F."/>
            <person name="Kuo A."/>
            <person name="Rensing S.A."/>
            <person name="Schmutz J."/>
            <person name="Symeonidi A."/>
            <person name="Elias M."/>
            <person name="Eveleigh R.J."/>
            <person name="Herman E.K."/>
            <person name="Klute M.J."/>
            <person name="Nakayama T."/>
            <person name="Obornik M."/>
            <person name="Reyes-Prieto A."/>
            <person name="Armbrust E.V."/>
            <person name="Aves S.J."/>
            <person name="Beiko R.G."/>
            <person name="Coutinho P."/>
            <person name="Dacks J.B."/>
            <person name="Durnford D.G."/>
            <person name="Fast N.M."/>
            <person name="Green B.R."/>
            <person name="Grisdale C.J."/>
            <person name="Hempel F."/>
            <person name="Henrissat B."/>
            <person name="Hoppner M.P."/>
            <person name="Ishida K."/>
            <person name="Kim E."/>
            <person name="Koreny L."/>
            <person name="Kroth P.G."/>
            <person name="Liu Y."/>
            <person name="Malik S.B."/>
            <person name="Maier U.G."/>
            <person name="McRose D."/>
            <person name="Mock T."/>
            <person name="Neilson J.A."/>
            <person name="Onodera N.T."/>
            <person name="Poole A.M."/>
            <person name="Pritham E.J."/>
            <person name="Richards T.A."/>
            <person name="Rocap G."/>
            <person name="Roy S.W."/>
            <person name="Sarai C."/>
            <person name="Schaack S."/>
            <person name="Shirato S."/>
            <person name="Slamovits C.H."/>
            <person name="Spencer D.F."/>
            <person name="Suzuki S."/>
            <person name="Worden A.Z."/>
            <person name="Zauner S."/>
            <person name="Barry K."/>
            <person name="Bell C."/>
            <person name="Bharti A.K."/>
            <person name="Crow J.A."/>
            <person name="Grimwood J."/>
            <person name="Kramer R."/>
            <person name="Lindquist E."/>
            <person name="Lucas S."/>
            <person name="Salamov A."/>
            <person name="McFadden G.I."/>
            <person name="Lane C.E."/>
            <person name="Keeling P.J."/>
            <person name="Gray M.W."/>
            <person name="Grigoriev I.V."/>
            <person name="Archibald J.M."/>
        </authorList>
    </citation>
    <scope>NUCLEOTIDE SEQUENCE</scope>
    <source>
        <strain evidence="6 8">CCMP2712</strain>
    </source>
</reference>
<dbReference type="Gene3D" id="3.10.580.10">
    <property type="entry name" value="CBS-domain"/>
    <property type="match status" value="2"/>
</dbReference>
<dbReference type="STRING" id="905079.L1JX08"/>
<dbReference type="Pfam" id="PF00571">
    <property type="entry name" value="CBS"/>
    <property type="match status" value="3"/>
</dbReference>
<dbReference type="HOGENOM" id="CLU_021740_7_1_1"/>
<dbReference type="GeneID" id="17309623"/>
<evidence type="ECO:0000313" key="6">
    <source>
        <dbReference type="EMBL" id="EKX52854.1"/>
    </source>
</evidence>
<reference evidence="8" key="2">
    <citation type="submission" date="2012-11" db="EMBL/GenBank/DDBJ databases">
        <authorList>
            <person name="Kuo A."/>
            <person name="Curtis B.A."/>
            <person name="Tanifuji G."/>
            <person name="Burki F."/>
            <person name="Gruber A."/>
            <person name="Irimia M."/>
            <person name="Maruyama S."/>
            <person name="Arias M.C."/>
            <person name="Ball S.G."/>
            <person name="Gile G.H."/>
            <person name="Hirakawa Y."/>
            <person name="Hopkins J.F."/>
            <person name="Rensing S.A."/>
            <person name="Schmutz J."/>
            <person name="Symeonidi A."/>
            <person name="Elias M."/>
            <person name="Eveleigh R.J."/>
            <person name="Herman E.K."/>
            <person name="Klute M.J."/>
            <person name="Nakayama T."/>
            <person name="Obornik M."/>
            <person name="Reyes-Prieto A."/>
            <person name="Armbrust E.V."/>
            <person name="Aves S.J."/>
            <person name="Beiko R.G."/>
            <person name="Coutinho P."/>
            <person name="Dacks J.B."/>
            <person name="Durnford D.G."/>
            <person name="Fast N.M."/>
            <person name="Green B.R."/>
            <person name="Grisdale C."/>
            <person name="Hempe F."/>
            <person name="Henrissat B."/>
            <person name="Hoppner M.P."/>
            <person name="Ishida K.-I."/>
            <person name="Kim E."/>
            <person name="Koreny L."/>
            <person name="Kroth P.G."/>
            <person name="Liu Y."/>
            <person name="Malik S.-B."/>
            <person name="Maier U.G."/>
            <person name="McRose D."/>
            <person name="Mock T."/>
            <person name="Neilson J.A."/>
            <person name="Onodera N.T."/>
            <person name="Poole A.M."/>
            <person name="Pritham E.J."/>
            <person name="Richards T.A."/>
            <person name="Rocap G."/>
            <person name="Roy S.W."/>
            <person name="Sarai C."/>
            <person name="Schaack S."/>
            <person name="Shirato S."/>
            <person name="Slamovits C.H."/>
            <person name="Spencer D.F."/>
            <person name="Suzuki S."/>
            <person name="Worden A.Z."/>
            <person name="Zauner S."/>
            <person name="Barry K."/>
            <person name="Bell C."/>
            <person name="Bharti A.K."/>
            <person name="Crow J.A."/>
            <person name="Grimwood J."/>
            <person name="Kramer R."/>
            <person name="Lindquist E."/>
            <person name="Lucas S."/>
            <person name="Salamov A."/>
            <person name="McFadden G.I."/>
            <person name="Lane C.E."/>
            <person name="Keeling P.J."/>
            <person name="Gray M.W."/>
            <person name="Grigoriev I.V."/>
            <person name="Archibald J.M."/>
        </authorList>
    </citation>
    <scope>NUCLEOTIDE SEQUENCE</scope>
    <source>
        <strain evidence="8">CCMP2712</strain>
    </source>
</reference>
<dbReference type="InterPro" id="IPR046342">
    <property type="entry name" value="CBS_dom_sf"/>
</dbReference>
<dbReference type="InterPro" id="IPR050511">
    <property type="entry name" value="AMPK_gamma/SDS23_families"/>
</dbReference>
<protein>
    <recommendedName>
        <fullName evidence="5">CBS domain-containing protein</fullName>
    </recommendedName>
</protein>
<dbReference type="EnsemblProtists" id="EKX52854">
    <property type="protein sequence ID" value="EKX52854"/>
    <property type="gene ID" value="GUITHDRAFT_92110"/>
</dbReference>
<dbReference type="InterPro" id="IPR000644">
    <property type="entry name" value="CBS_dom"/>
</dbReference>
<keyword evidence="8" id="KW-1185">Reference proteome</keyword>
<gene>
    <name evidence="6" type="ORF">GUITHDRAFT_92110</name>
</gene>
<dbReference type="Proteomes" id="UP000011087">
    <property type="component" value="Unassembled WGS sequence"/>
</dbReference>
<dbReference type="OMA" id="TASIHPF"/>
<dbReference type="SMART" id="SM00116">
    <property type="entry name" value="CBS"/>
    <property type="match status" value="3"/>
</dbReference>
<evidence type="ECO:0000313" key="8">
    <source>
        <dbReference type="Proteomes" id="UP000011087"/>
    </source>
</evidence>
<dbReference type="PANTHER" id="PTHR13780:SF35">
    <property type="entry name" value="LD22662P"/>
    <property type="match status" value="1"/>
</dbReference>
<evidence type="ECO:0000256" key="3">
    <source>
        <dbReference type="ARBA" id="ARBA00023122"/>
    </source>
</evidence>
<dbReference type="PANTHER" id="PTHR13780">
    <property type="entry name" value="AMP-ACTIVATED PROTEIN KINASE, GAMMA REGULATORY SUBUNIT"/>
    <property type="match status" value="1"/>
</dbReference>
<keyword evidence="3 4" id="KW-0129">CBS domain</keyword>
<dbReference type="SUPFAM" id="SSF54631">
    <property type="entry name" value="CBS-domain pair"/>
    <property type="match status" value="2"/>
</dbReference>
<evidence type="ECO:0000256" key="2">
    <source>
        <dbReference type="ARBA" id="ARBA00022737"/>
    </source>
</evidence>
<reference evidence="7" key="3">
    <citation type="submission" date="2016-03" db="UniProtKB">
        <authorList>
            <consortium name="EnsemblProtists"/>
        </authorList>
    </citation>
    <scope>IDENTIFICATION</scope>
</reference>